<keyword evidence="2" id="KW-0677">Repeat</keyword>
<feature type="coiled-coil region" evidence="3">
    <location>
        <begin position="554"/>
        <end position="581"/>
    </location>
</feature>
<proteinExistence type="predicted"/>
<evidence type="ECO:0000256" key="4">
    <source>
        <dbReference type="SAM" id="MobiDB-lite"/>
    </source>
</evidence>
<gene>
    <name evidence="6" type="ORF">GSPATT00039169001</name>
</gene>
<evidence type="ECO:0000256" key="3">
    <source>
        <dbReference type="SAM" id="Coils"/>
    </source>
</evidence>
<dbReference type="GeneID" id="5029935"/>
<evidence type="ECO:0000256" key="1">
    <source>
        <dbReference type="ARBA" id="ARBA00022574"/>
    </source>
</evidence>
<dbReference type="KEGG" id="ptm:GSPATT00039169001"/>
<organism evidence="6 7">
    <name type="scientific">Paramecium tetraurelia</name>
    <dbReference type="NCBI Taxonomy" id="5888"/>
    <lineage>
        <taxon>Eukaryota</taxon>
        <taxon>Sar</taxon>
        <taxon>Alveolata</taxon>
        <taxon>Ciliophora</taxon>
        <taxon>Intramacronucleata</taxon>
        <taxon>Oligohymenophorea</taxon>
        <taxon>Peniculida</taxon>
        <taxon>Parameciidae</taxon>
        <taxon>Paramecium</taxon>
    </lineage>
</organism>
<dbReference type="Proteomes" id="UP000000600">
    <property type="component" value="Unassembled WGS sequence"/>
</dbReference>
<dbReference type="InterPro" id="IPR050349">
    <property type="entry name" value="WD_LIS1/nudF_dynein_reg"/>
</dbReference>
<dbReference type="Pfam" id="PF05729">
    <property type="entry name" value="NACHT"/>
    <property type="match status" value="1"/>
</dbReference>
<keyword evidence="7" id="KW-1185">Reference proteome</keyword>
<feature type="coiled-coil region" evidence="3">
    <location>
        <begin position="1154"/>
        <end position="1181"/>
    </location>
</feature>
<dbReference type="PANTHER" id="PTHR44129">
    <property type="entry name" value="WD REPEAT-CONTAINING PROTEIN POP1"/>
    <property type="match status" value="1"/>
</dbReference>
<evidence type="ECO:0000313" key="6">
    <source>
        <dbReference type="EMBL" id="CAK76754.1"/>
    </source>
</evidence>
<dbReference type="RefSeq" id="XP_001444151.1">
    <property type="nucleotide sequence ID" value="XM_001444114.1"/>
</dbReference>
<dbReference type="Gene3D" id="3.40.50.300">
    <property type="entry name" value="P-loop containing nucleotide triphosphate hydrolases"/>
    <property type="match status" value="1"/>
</dbReference>
<dbReference type="OrthoDB" id="311329at2759"/>
<feature type="region of interest" description="Disordered" evidence="4">
    <location>
        <begin position="1646"/>
        <end position="1706"/>
    </location>
</feature>
<evidence type="ECO:0000259" key="5">
    <source>
        <dbReference type="Pfam" id="PF05729"/>
    </source>
</evidence>
<dbReference type="SUPFAM" id="SSF52540">
    <property type="entry name" value="P-loop containing nucleoside triphosphate hydrolases"/>
    <property type="match status" value="1"/>
</dbReference>
<dbReference type="InParanoid" id="A0D137"/>
<reference evidence="6 7" key="1">
    <citation type="journal article" date="2006" name="Nature">
        <title>Global trends of whole-genome duplications revealed by the ciliate Paramecium tetraurelia.</title>
        <authorList>
            <consortium name="Genoscope"/>
            <person name="Aury J.-M."/>
            <person name="Jaillon O."/>
            <person name="Duret L."/>
            <person name="Noel B."/>
            <person name="Jubin C."/>
            <person name="Porcel B.M."/>
            <person name="Segurens B."/>
            <person name="Daubin V."/>
            <person name="Anthouard V."/>
            <person name="Aiach N."/>
            <person name="Arnaiz O."/>
            <person name="Billaut A."/>
            <person name="Beisson J."/>
            <person name="Blanc I."/>
            <person name="Bouhouche K."/>
            <person name="Camara F."/>
            <person name="Duharcourt S."/>
            <person name="Guigo R."/>
            <person name="Gogendeau D."/>
            <person name="Katinka M."/>
            <person name="Keller A.-M."/>
            <person name="Kissmehl R."/>
            <person name="Klotz C."/>
            <person name="Koll F."/>
            <person name="Le Moue A."/>
            <person name="Lepere C."/>
            <person name="Malinsky S."/>
            <person name="Nowacki M."/>
            <person name="Nowak J.K."/>
            <person name="Plattner H."/>
            <person name="Poulain J."/>
            <person name="Ruiz F."/>
            <person name="Serrano V."/>
            <person name="Zagulski M."/>
            <person name="Dessen P."/>
            <person name="Betermier M."/>
            <person name="Weissenbach J."/>
            <person name="Scarpelli C."/>
            <person name="Schachter V."/>
            <person name="Sperling L."/>
            <person name="Meyer E."/>
            <person name="Cohen J."/>
            <person name="Wincker P."/>
        </authorList>
    </citation>
    <scope>NUCLEOTIDE SEQUENCE [LARGE SCALE GENOMIC DNA]</scope>
    <source>
        <strain evidence="6 7">Stock d4-2</strain>
    </source>
</reference>
<evidence type="ECO:0000256" key="2">
    <source>
        <dbReference type="ARBA" id="ARBA00022737"/>
    </source>
</evidence>
<name>A0D137_PARTE</name>
<protein>
    <recommendedName>
        <fullName evidence="5">NACHT domain-containing protein</fullName>
    </recommendedName>
</protein>
<dbReference type="HOGENOM" id="CLU_000782_0_0_1"/>
<accession>A0D137</accession>
<evidence type="ECO:0000313" key="7">
    <source>
        <dbReference type="Proteomes" id="UP000000600"/>
    </source>
</evidence>
<dbReference type="EMBL" id="CT868247">
    <property type="protein sequence ID" value="CAK76754.1"/>
    <property type="molecule type" value="Genomic_DNA"/>
</dbReference>
<feature type="domain" description="NACHT" evidence="5">
    <location>
        <begin position="1312"/>
        <end position="1477"/>
    </location>
</feature>
<keyword evidence="1" id="KW-0853">WD repeat</keyword>
<feature type="compositionally biased region" description="Basic and acidic residues" evidence="4">
    <location>
        <begin position="1647"/>
        <end position="1701"/>
    </location>
</feature>
<dbReference type="InterPro" id="IPR027417">
    <property type="entry name" value="P-loop_NTPase"/>
</dbReference>
<keyword evidence="3" id="KW-0175">Coiled coil</keyword>
<sequence length="1992" mass="238256">MLSQISQMESILRGGGCGTSKINPLQSEISKSDNQDLYNFFNKFNFYVEIICTKAVVAADQSENQEIMIALQWFSFQEENIYKLNKNAQSVMKSYDLILEGIRKLLKSCLIQIKQIRLNTTASLSKVIFSFHILNEERFMKCDQQQEFFDISDKLRKHMEIEKNDLIQNQMELYLFLTRTSFEISPNNSNERVEILKGCLSGIIGSIIQMKPNEELLESLFQGACHLYKLYIVSNNRKQFEVYFQIDMLQWEIISYFKDEKLKNIDKILLQVEEIHNIVIKNSNLWKYHYLWVQMIGKILQYNPLLTKQKLSQLINSFKFGLKPDQIWTEYQRKGLLIQMNHRNDQAVIQLNQLQNTQLSQIDRKILETCFKEWEIFLLFKDFLVNDQYQNIPFTFRSYLKSKLNIEVQTNEIIFAINKINNFLAIMISSKLLTLTIQNVEKVEEQFYERKAQQQIKKMIQNLEEYFQNLQDIIKIMSLNSRKLQERNENSNFEKLQKLSSLQELLELSIFREERDQNVNDENDSIYEWRIFIFEDLKELDFKEYKFSFHELPYQNKSKILEEAQKLIKIIQKEFYELEITELQNNLLQYFQHLCKEISNTFQEFNLHLKEIMIIMYQIEAVPKIDELQKIKKSFANKQLFKFLENIRYKSLKLKLKLISLKKSFLLILEQAKAEELRKLSEVINLDEFLFSVIEDFPKRILIENFHVTTLLTELQNNVITDIDIEQRLSRQKGIIKFILSKQYINEKLVEEEGKDLELIEKEFGELFIKEPPSFPILEEIIAIYEDLKVDEQLGDDKFRLPEKEKYDYFLSQLRQIENLNKCQSIVNLNSLIVQTELVIKTIQTFGQTDKEIDKMLIYQELLIFKSIMCKISKEEQQQVSKSQDKVSLERVEISVKENYRTYLQFMIKIIKLKTLKLQEGRELLNQLFEKVVLFSEKLDQIQRYEKENQIKFQKRCQECIQEFMEMFEESQLILNQANQNDDENFHLYLERIETQFFKRGNDKVIAQDQIKISDFLYQLVVSVQKQLAELKYRSNMTLKQDFLIQQIKKIYLEENGEEDQEESKEQFCLLDNFVQRVKEFSNNDQWKIKQGLVFTIIQISSNCFSDSMTSFCQKVLIQLWVQEKDQRVRNILKNQGLISVQMQILQKDWSTQHDRIANNMQEMLRQIDELQEQISHEANLNKRDIYLKELDEQRRNQINKLKISVKWVNSLDQQLTLVEGKINKMKEQLKSIGNDVKFLRGKSVEQLFEIRKWKVLKEAALRNVKSIYVPLQTKEIFHKTENGKKREDKLKQLNDKEGEVNEFLLDEKETVLLIHGVAGSGKSTTAKKIEELIWKLHNDNKKVRNQILIPIYISLSSLKNPVFQAVEEALHQDEYGFDELQLRECKEMLEKKEFRLLLIMDSYDEMKLENIQKNLYMNNKVKQNWSDPLVIFTTRSEIFTSSYVFWFAPDQMENLKEIQLQKFNSDQIIEYLKKFTIQSVKMLIFEIFEWQTQISNQGGLGINNFEKSWEKLKESCLSTTNFNGEALMNQKQIENILSFLKNNQSFALKSKEALRSLMVKLQKLWSVEKYKKMMEKISIYRLIGTPYMMEIIVQVLPKMMMKASDMINLRQNFLKNFPIMLYEFYKSNYLIRMYKWQQKQVMGQNKNEEEQENKQQENNEKEQQDKNEKEQQGKNEKEQQDKNEKEQQDNNEKEQQDNNVKEQQVTQTDVENFGQNQLFEIGVKVWNKMEEDSIATQFFNLKELNDLNNNKNLLFEHYFKLFNNEFAIIQKDRLIEVVCNALRELNLTSYDFYDEFINEYHNQQIEKQRNLGKSIHIDRFLHDLKKYSINLAKVMSTKQMTQVKYQQQGFLYQEEKEEEKWQNDYFNDDDHQFGSYKKDLRSCSLVQQKGTNFQFVHKSIQEFYIAADLYSVLVVSKELNKQTFVWILEQLSIKNNCDKNCFEYLQIQMNQENLIKFDAQVFDRQQKIAAFKKSIESTLNLLRTLQRLEST</sequence>
<feature type="coiled-coil region" evidence="3">
    <location>
        <begin position="1209"/>
        <end position="1243"/>
    </location>
</feature>
<dbReference type="InterPro" id="IPR007111">
    <property type="entry name" value="NACHT_NTPase"/>
</dbReference>